<evidence type="ECO:0000256" key="2">
    <source>
        <dbReference type="SAM" id="Phobius"/>
    </source>
</evidence>
<dbReference type="InterPro" id="IPR027558">
    <property type="entry name" value="Pre_pil_HX9DG_C"/>
</dbReference>
<dbReference type="InterPro" id="IPR012902">
    <property type="entry name" value="N_methyl_site"/>
</dbReference>
<protein>
    <submittedName>
        <fullName evidence="4">Type II secretion system protein G</fullName>
    </submittedName>
</protein>
<keyword evidence="2" id="KW-1133">Transmembrane helix</keyword>
<dbReference type="PROSITE" id="PS00409">
    <property type="entry name" value="PROKAR_NTER_METHYL"/>
    <property type="match status" value="1"/>
</dbReference>
<feature type="domain" description="DUF1559" evidence="3">
    <location>
        <begin position="40"/>
        <end position="297"/>
    </location>
</feature>
<gene>
    <name evidence="4" type="primary">xcpT_15</name>
    <name evidence="4" type="ORF">Pan216_25800</name>
</gene>
<feature type="region of interest" description="Disordered" evidence="1">
    <location>
        <begin position="230"/>
        <end position="256"/>
    </location>
</feature>
<accession>A0A518B408</accession>
<evidence type="ECO:0000259" key="3">
    <source>
        <dbReference type="Pfam" id="PF07596"/>
    </source>
</evidence>
<evidence type="ECO:0000313" key="4">
    <source>
        <dbReference type="EMBL" id="QDU61718.1"/>
    </source>
</evidence>
<dbReference type="Pfam" id="PF07596">
    <property type="entry name" value="SBP_bac_10"/>
    <property type="match status" value="1"/>
</dbReference>
<reference evidence="4 5" key="1">
    <citation type="submission" date="2019-02" db="EMBL/GenBank/DDBJ databases">
        <title>Deep-cultivation of Planctomycetes and their phenomic and genomic characterization uncovers novel biology.</title>
        <authorList>
            <person name="Wiegand S."/>
            <person name="Jogler M."/>
            <person name="Boedeker C."/>
            <person name="Pinto D."/>
            <person name="Vollmers J."/>
            <person name="Rivas-Marin E."/>
            <person name="Kohn T."/>
            <person name="Peeters S.H."/>
            <person name="Heuer A."/>
            <person name="Rast P."/>
            <person name="Oberbeckmann S."/>
            <person name="Bunk B."/>
            <person name="Jeske O."/>
            <person name="Meyerdierks A."/>
            <person name="Storesund J.E."/>
            <person name="Kallscheuer N."/>
            <person name="Luecker S."/>
            <person name="Lage O.M."/>
            <person name="Pohl T."/>
            <person name="Merkel B.J."/>
            <person name="Hornburger P."/>
            <person name="Mueller R.-W."/>
            <person name="Bruemmer F."/>
            <person name="Labrenz M."/>
            <person name="Spormann A.M."/>
            <person name="Op den Camp H."/>
            <person name="Overmann J."/>
            <person name="Amann R."/>
            <person name="Jetten M.S.M."/>
            <person name="Mascher T."/>
            <person name="Medema M.H."/>
            <person name="Devos D.P."/>
            <person name="Kaster A.-K."/>
            <person name="Ovreas L."/>
            <person name="Rohde M."/>
            <person name="Galperin M.Y."/>
            <person name="Jogler C."/>
        </authorList>
    </citation>
    <scope>NUCLEOTIDE SEQUENCE [LARGE SCALE GENOMIC DNA]</scope>
    <source>
        <strain evidence="4 5">Pan216</strain>
    </source>
</reference>
<keyword evidence="2" id="KW-0472">Membrane</keyword>
<proteinExistence type="predicted"/>
<feature type="transmembrane region" description="Helical" evidence="2">
    <location>
        <begin position="21"/>
        <end position="39"/>
    </location>
</feature>
<keyword evidence="2" id="KW-0812">Transmembrane</keyword>
<dbReference type="EMBL" id="CP036279">
    <property type="protein sequence ID" value="QDU61718.1"/>
    <property type="molecule type" value="Genomic_DNA"/>
</dbReference>
<dbReference type="PANTHER" id="PTHR30093">
    <property type="entry name" value="GENERAL SECRETION PATHWAY PROTEIN G"/>
    <property type="match status" value="1"/>
</dbReference>
<dbReference type="InterPro" id="IPR011453">
    <property type="entry name" value="DUF1559"/>
</dbReference>
<dbReference type="Gene3D" id="3.30.700.10">
    <property type="entry name" value="Glycoprotein, Type 4 Pilin"/>
    <property type="match status" value="1"/>
</dbReference>
<dbReference type="Proteomes" id="UP000317093">
    <property type="component" value="Chromosome"/>
</dbReference>
<evidence type="ECO:0000313" key="5">
    <source>
        <dbReference type="Proteomes" id="UP000317093"/>
    </source>
</evidence>
<dbReference type="PANTHER" id="PTHR30093:SF2">
    <property type="entry name" value="TYPE II SECRETION SYSTEM PROTEIN H"/>
    <property type="match status" value="1"/>
</dbReference>
<dbReference type="Pfam" id="PF07963">
    <property type="entry name" value="N_methyl"/>
    <property type="match status" value="1"/>
</dbReference>
<evidence type="ECO:0000256" key="1">
    <source>
        <dbReference type="SAM" id="MobiDB-lite"/>
    </source>
</evidence>
<name>A0A518B408_9BACT</name>
<dbReference type="NCBIfam" id="TIGR04294">
    <property type="entry name" value="pre_pil_HX9DG"/>
    <property type="match status" value="1"/>
</dbReference>
<keyword evidence="5" id="KW-1185">Reference proteome</keyword>
<organism evidence="4 5">
    <name type="scientific">Kolteria novifilia</name>
    <dbReference type="NCBI Taxonomy" id="2527975"/>
    <lineage>
        <taxon>Bacteria</taxon>
        <taxon>Pseudomonadati</taxon>
        <taxon>Planctomycetota</taxon>
        <taxon>Planctomycetia</taxon>
        <taxon>Kolteriales</taxon>
        <taxon>Kolteriaceae</taxon>
        <taxon>Kolteria</taxon>
    </lineage>
</organism>
<dbReference type="SUPFAM" id="SSF54523">
    <property type="entry name" value="Pili subunits"/>
    <property type="match status" value="1"/>
</dbReference>
<dbReference type="KEGG" id="knv:Pan216_25800"/>
<dbReference type="InterPro" id="IPR045584">
    <property type="entry name" value="Pilin-like"/>
</dbReference>
<dbReference type="OrthoDB" id="255848at2"/>
<sequence length="339" mass="36335">MGSQLVIHHRRTSAGFTLVELLVVIAIIGVLVALLLPAVQQAREAARRAMCVSQLRQIGVALHNYHEQHGVFPPGGLSSNTSSAEQWGWGTYILPHIDKQQLYDSLNVNTWQLRNLLSNSGGGAAGRQLAQTRISLFRCPSDGSSSDTLQGTPVDRTFDGLGAPADFYPGTSNYVGVCGNYHVDRSNDGMMVMSRGGTRRLADLQDGSSKTFAVGERSWRCNAAAWVGNRHTNPSARGPRGSDYTTGRLSRPLNDPTFSGTGSNFETCSTGFSSEHPGGAQFLMADGAVSFIADEIDYRLPASFDANTLGSVPSSQYSSYGVYQRLGHIADGVPLGNAY</sequence>
<dbReference type="AlphaFoldDB" id="A0A518B408"/>
<dbReference type="NCBIfam" id="TIGR02532">
    <property type="entry name" value="IV_pilin_GFxxxE"/>
    <property type="match status" value="1"/>
</dbReference>